<keyword evidence="4" id="KW-1185">Reference proteome</keyword>
<dbReference type="KEGG" id="hro:HELRODRAFT_171247"/>
<reference evidence="2 4" key="2">
    <citation type="journal article" date="2013" name="Nature">
        <title>Insights into bilaterian evolution from three spiralian genomes.</title>
        <authorList>
            <person name="Simakov O."/>
            <person name="Marletaz F."/>
            <person name="Cho S.J."/>
            <person name="Edsinger-Gonzales E."/>
            <person name="Havlak P."/>
            <person name="Hellsten U."/>
            <person name="Kuo D.H."/>
            <person name="Larsson T."/>
            <person name="Lv J."/>
            <person name="Arendt D."/>
            <person name="Savage R."/>
            <person name="Osoegawa K."/>
            <person name="de Jong P."/>
            <person name="Grimwood J."/>
            <person name="Chapman J.A."/>
            <person name="Shapiro H."/>
            <person name="Aerts A."/>
            <person name="Otillar R.P."/>
            <person name="Terry A.Y."/>
            <person name="Boore J.L."/>
            <person name="Grigoriev I.V."/>
            <person name="Lindberg D.R."/>
            <person name="Seaver E.C."/>
            <person name="Weisblat D.A."/>
            <person name="Putnam N.H."/>
            <person name="Rokhsar D.S."/>
        </authorList>
    </citation>
    <scope>NUCLEOTIDE SEQUENCE</scope>
</reference>
<sequence>MPDNLALTLNITHSPVEDTLSIEEECMKDRHWYAFLCSSIVAFLTGLAIVLFGRVVFWCFCKDAAAEGIESPAKNKKSNGNEPDVQIGWATEAKDWAGELISGQTTTGRILVVLVFLLSIASLIIYFIDSS</sequence>
<reference evidence="4" key="1">
    <citation type="submission" date="2012-12" db="EMBL/GenBank/DDBJ databases">
        <authorList>
            <person name="Hellsten U."/>
            <person name="Grimwood J."/>
            <person name="Chapman J.A."/>
            <person name="Shapiro H."/>
            <person name="Aerts A."/>
            <person name="Otillar R.P."/>
            <person name="Terry A.Y."/>
            <person name="Boore J.L."/>
            <person name="Simakov O."/>
            <person name="Marletaz F."/>
            <person name="Cho S.-J."/>
            <person name="Edsinger-Gonzales E."/>
            <person name="Havlak P."/>
            <person name="Kuo D.-H."/>
            <person name="Larsson T."/>
            <person name="Lv J."/>
            <person name="Arendt D."/>
            <person name="Savage R."/>
            <person name="Osoegawa K."/>
            <person name="de Jong P."/>
            <person name="Lindberg D.R."/>
            <person name="Seaver E.C."/>
            <person name="Weisblat D.A."/>
            <person name="Putnam N.H."/>
            <person name="Grigoriev I.V."/>
            <person name="Rokhsar D.S."/>
        </authorList>
    </citation>
    <scope>NUCLEOTIDE SEQUENCE</scope>
</reference>
<dbReference type="OMA" id="RILVICR"/>
<feature type="transmembrane region" description="Helical" evidence="1">
    <location>
        <begin position="110"/>
        <end position="128"/>
    </location>
</feature>
<dbReference type="Proteomes" id="UP000015101">
    <property type="component" value="Unassembled WGS sequence"/>
</dbReference>
<dbReference type="EnsemblMetazoa" id="HelroT171247">
    <property type="protein sequence ID" value="HelroP171247"/>
    <property type="gene ID" value="HelroG171247"/>
</dbReference>
<dbReference type="EMBL" id="KB096325">
    <property type="protein sequence ID" value="ESO05599.1"/>
    <property type="molecule type" value="Genomic_DNA"/>
</dbReference>
<evidence type="ECO:0000313" key="2">
    <source>
        <dbReference type="EMBL" id="ESO05599.1"/>
    </source>
</evidence>
<keyword evidence="1" id="KW-1133">Transmembrane helix</keyword>
<evidence type="ECO:0000256" key="1">
    <source>
        <dbReference type="SAM" id="Phobius"/>
    </source>
</evidence>
<dbReference type="OrthoDB" id="10035564at2759"/>
<dbReference type="RefSeq" id="XP_009016232.1">
    <property type="nucleotide sequence ID" value="XM_009017984.1"/>
</dbReference>
<name>T1F3Z9_HELRO</name>
<dbReference type="EMBL" id="AMQM01003827">
    <property type="status" value="NOT_ANNOTATED_CDS"/>
    <property type="molecule type" value="Genomic_DNA"/>
</dbReference>
<evidence type="ECO:0008006" key="5">
    <source>
        <dbReference type="Google" id="ProtNLM"/>
    </source>
</evidence>
<feature type="transmembrane region" description="Helical" evidence="1">
    <location>
        <begin position="32"/>
        <end position="52"/>
    </location>
</feature>
<dbReference type="CTD" id="20203548"/>
<accession>T1F3Z9</accession>
<proteinExistence type="predicted"/>
<evidence type="ECO:0000313" key="4">
    <source>
        <dbReference type="Proteomes" id="UP000015101"/>
    </source>
</evidence>
<dbReference type="InParanoid" id="T1F3Z9"/>
<dbReference type="AlphaFoldDB" id="T1F3Z9"/>
<reference evidence="3" key="3">
    <citation type="submission" date="2015-06" db="UniProtKB">
        <authorList>
            <consortium name="EnsemblMetazoa"/>
        </authorList>
    </citation>
    <scope>IDENTIFICATION</scope>
</reference>
<dbReference type="GeneID" id="20203548"/>
<dbReference type="HOGENOM" id="CLU_141228_0_0_1"/>
<keyword evidence="1" id="KW-0472">Membrane</keyword>
<dbReference type="eggNOG" id="KOG1420">
    <property type="taxonomic scope" value="Eukaryota"/>
</dbReference>
<keyword evidence="1" id="KW-0812">Transmembrane</keyword>
<protein>
    <recommendedName>
        <fullName evidence="5">Calcium-activated potassium channel BK alpha subunit domain-containing protein</fullName>
    </recommendedName>
</protein>
<organism evidence="3 4">
    <name type="scientific">Helobdella robusta</name>
    <name type="common">Californian leech</name>
    <dbReference type="NCBI Taxonomy" id="6412"/>
    <lineage>
        <taxon>Eukaryota</taxon>
        <taxon>Metazoa</taxon>
        <taxon>Spiralia</taxon>
        <taxon>Lophotrochozoa</taxon>
        <taxon>Annelida</taxon>
        <taxon>Clitellata</taxon>
        <taxon>Hirudinea</taxon>
        <taxon>Rhynchobdellida</taxon>
        <taxon>Glossiphoniidae</taxon>
        <taxon>Helobdella</taxon>
    </lineage>
</organism>
<gene>
    <name evidence="3" type="primary">20203548</name>
    <name evidence="2" type="ORF">HELRODRAFT_171247</name>
</gene>
<evidence type="ECO:0000313" key="3">
    <source>
        <dbReference type="EnsemblMetazoa" id="HelroP171247"/>
    </source>
</evidence>